<evidence type="ECO:0000313" key="2">
    <source>
        <dbReference type="Proteomes" id="UP000324800"/>
    </source>
</evidence>
<sequence>MQVCQIIYYDTGVDKYGELWARLDAWSNQLIIKQTNQNLQIDPLANVLNSNAVSALPTGYSITIGCDPTLNSGYIAGQWSIYKKGDGTLNIMRTADQNTANSGLQISVDGNTLSFNGSVIAGVGATNGVSNGSVNYSSGNPILWGVNSVGTEGGFYSDGAKIYWRAKPVTLGSVPP</sequence>
<dbReference type="EMBL" id="SNRW01023915">
    <property type="protein sequence ID" value="KAA6362642.1"/>
    <property type="molecule type" value="Genomic_DNA"/>
</dbReference>
<organism evidence="1 2">
    <name type="scientific">Streblomastix strix</name>
    <dbReference type="NCBI Taxonomy" id="222440"/>
    <lineage>
        <taxon>Eukaryota</taxon>
        <taxon>Metamonada</taxon>
        <taxon>Preaxostyla</taxon>
        <taxon>Oxymonadida</taxon>
        <taxon>Streblomastigidae</taxon>
        <taxon>Streblomastix</taxon>
    </lineage>
</organism>
<accession>A0A5J4TXT2</accession>
<name>A0A5J4TXT2_9EUKA</name>
<dbReference type="AlphaFoldDB" id="A0A5J4TXT2"/>
<proteinExistence type="predicted"/>
<protein>
    <submittedName>
        <fullName evidence="1">Uncharacterized protein</fullName>
    </submittedName>
</protein>
<comment type="caution">
    <text evidence="1">The sequence shown here is derived from an EMBL/GenBank/DDBJ whole genome shotgun (WGS) entry which is preliminary data.</text>
</comment>
<gene>
    <name evidence="1" type="ORF">EZS28_041831</name>
</gene>
<evidence type="ECO:0000313" key="1">
    <source>
        <dbReference type="EMBL" id="KAA6362642.1"/>
    </source>
</evidence>
<reference evidence="1 2" key="1">
    <citation type="submission" date="2019-03" db="EMBL/GenBank/DDBJ databases">
        <title>Single cell metagenomics reveals metabolic interactions within the superorganism composed of flagellate Streblomastix strix and complex community of Bacteroidetes bacteria on its surface.</title>
        <authorList>
            <person name="Treitli S.C."/>
            <person name="Kolisko M."/>
            <person name="Husnik F."/>
            <person name="Keeling P."/>
            <person name="Hampl V."/>
        </authorList>
    </citation>
    <scope>NUCLEOTIDE SEQUENCE [LARGE SCALE GENOMIC DNA]</scope>
    <source>
        <strain evidence="1">ST1C</strain>
    </source>
</reference>
<dbReference type="Proteomes" id="UP000324800">
    <property type="component" value="Unassembled WGS sequence"/>
</dbReference>